<evidence type="ECO:0000313" key="1">
    <source>
        <dbReference type="EMBL" id="GMN33931.1"/>
    </source>
</evidence>
<keyword evidence="2" id="KW-1185">Reference proteome</keyword>
<dbReference type="EMBL" id="BTGU01000004">
    <property type="protein sequence ID" value="GMN33931.1"/>
    <property type="molecule type" value="Genomic_DNA"/>
</dbReference>
<reference evidence="1" key="1">
    <citation type="submission" date="2023-07" db="EMBL/GenBank/DDBJ databases">
        <title>draft genome sequence of fig (Ficus carica).</title>
        <authorList>
            <person name="Takahashi T."/>
            <person name="Nishimura K."/>
        </authorList>
    </citation>
    <scope>NUCLEOTIDE SEQUENCE</scope>
</reference>
<dbReference type="AlphaFoldDB" id="A0AA87ZY15"/>
<protein>
    <submittedName>
        <fullName evidence="1">Uncharacterized protein</fullName>
    </submittedName>
</protein>
<evidence type="ECO:0000313" key="2">
    <source>
        <dbReference type="Proteomes" id="UP001187192"/>
    </source>
</evidence>
<accession>A0AA87ZY15</accession>
<sequence length="117" mass="13110">MAVVESYVVLPNMAKRHNVGTHHLRRVGADSCRLPSLQLLREPWLHLPPSFPPLPLPPLCSPFPRACRSRMALWPRFNISTLSRGALSLFSAMREDLPLDQNSAAANDRFVGNSEKL</sequence>
<proteinExistence type="predicted"/>
<name>A0AA87ZY15_FICCA</name>
<gene>
    <name evidence="1" type="ORF">TIFTF001_004424</name>
</gene>
<organism evidence="1 2">
    <name type="scientific">Ficus carica</name>
    <name type="common">Common fig</name>
    <dbReference type="NCBI Taxonomy" id="3494"/>
    <lineage>
        <taxon>Eukaryota</taxon>
        <taxon>Viridiplantae</taxon>
        <taxon>Streptophyta</taxon>
        <taxon>Embryophyta</taxon>
        <taxon>Tracheophyta</taxon>
        <taxon>Spermatophyta</taxon>
        <taxon>Magnoliopsida</taxon>
        <taxon>eudicotyledons</taxon>
        <taxon>Gunneridae</taxon>
        <taxon>Pentapetalae</taxon>
        <taxon>rosids</taxon>
        <taxon>fabids</taxon>
        <taxon>Rosales</taxon>
        <taxon>Moraceae</taxon>
        <taxon>Ficeae</taxon>
        <taxon>Ficus</taxon>
    </lineage>
</organism>
<dbReference type="Proteomes" id="UP001187192">
    <property type="component" value="Unassembled WGS sequence"/>
</dbReference>
<comment type="caution">
    <text evidence="1">The sequence shown here is derived from an EMBL/GenBank/DDBJ whole genome shotgun (WGS) entry which is preliminary data.</text>
</comment>